<dbReference type="InterPro" id="IPR027806">
    <property type="entry name" value="HARBI1_dom"/>
</dbReference>
<dbReference type="Ensembl" id="ENSSLUT00000056832.1">
    <property type="protein sequence ID" value="ENSSLUP00000055220.1"/>
    <property type="gene ID" value="ENSSLUG00000023836.1"/>
</dbReference>
<keyword evidence="8" id="KW-0479">Metal-binding</keyword>
<evidence type="ECO:0000313" key="14">
    <source>
        <dbReference type="Ensembl" id="ENSSLUP00000055220.1"/>
    </source>
</evidence>
<evidence type="ECO:0000259" key="13">
    <source>
        <dbReference type="Pfam" id="PF13359"/>
    </source>
</evidence>
<evidence type="ECO:0000313" key="15">
    <source>
        <dbReference type="Proteomes" id="UP000694568"/>
    </source>
</evidence>
<comment type="subcellular location">
    <subcellularLocation>
        <location evidence="3">Cytoplasm</location>
    </subcellularLocation>
    <subcellularLocation>
        <location evidence="2">Nucleus</location>
    </subcellularLocation>
</comment>
<organism evidence="14 15">
    <name type="scientific">Sander lucioperca</name>
    <name type="common">Pike-perch</name>
    <name type="synonym">Perca lucioperca</name>
    <dbReference type="NCBI Taxonomy" id="283035"/>
    <lineage>
        <taxon>Eukaryota</taxon>
        <taxon>Metazoa</taxon>
        <taxon>Chordata</taxon>
        <taxon>Craniata</taxon>
        <taxon>Vertebrata</taxon>
        <taxon>Euteleostomi</taxon>
        <taxon>Actinopterygii</taxon>
        <taxon>Neopterygii</taxon>
        <taxon>Teleostei</taxon>
        <taxon>Neoteleostei</taxon>
        <taxon>Acanthomorphata</taxon>
        <taxon>Eupercaria</taxon>
        <taxon>Perciformes</taxon>
        <taxon>Percoidei</taxon>
        <taxon>Percidae</taxon>
        <taxon>Luciopercinae</taxon>
        <taxon>Sander</taxon>
    </lineage>
</organism>
<dbReference type="GO" id="GO:0046872">
    <property type="term" value="F:metal ion binding"/>
    <property type="evidence" value="ECO:0007669"/>
    <property type="project" value="UniProtKB-KW"/>
</dbReference>
<name>A0A8D0DCK5_SANLU</name>
<evidence type="ECO:0000256" key="7">
    <source>
        <dbReference type="ARBA" id="ARBA00022722"/>
    </source>
</evidence>
<comment type="similarity">
    <text evidence="4">Belongs to the HARBI1 family.</text>
</comment>
<dbReference type="PANTHER" id="PTHR22930">
    <property type="match status" value="1"/>
</dbReference>
<dbReference type="PRINTS" id="PR02086">
    <property type="entry name" value="PUTNUCHARBI1"/>
</dbReference>
<evidence type="ECO:0000256" key="12">
    <source>
        <dbReference type="ARBA" id="ARBA00045850"/>
    </source>
</evidence>
<keyword evidence="9" id="KW-0378">Hydrolase</keyword>
<evidence type="ECO:0000256" key="8">
    <source>
        <dbReference type="ARBA" id="ARBA00022723"/>
    </source>
</evidence>
<keyword evidence="15" id="KW-1185">Reference proteome</keyword>
<dbReference type="GeneTree" id="ENSGT00940000154348"/>
<evidence type="ECO:0000256" key="2">
    <source>
        <dbReference type="ARBA" id="ARBA00004123"/>
    </source>
</evidence>
<keyword evidence="7" id="KW-0540">Nuclease</keyword>
<evidence type="ECO:0000256" key="9">
    <source>
        <dbReference type="ARBA" id="ARBA00022801"/>
    </source>
</evidence>
<evidence type="ECO:0000256" key="10">
    <source>
        <dbReference type="ARBA" id="ARBA00023242"/>
    </source>
</evidence>
<dbReference type="AlphaFoldDB" id="A0A8D0DCK5"/>
<dbReference type="InterPro" id="IPR026103">
    <property type="entry name" value="HARBI1_animal"/>
</dbReference>
<dbReference type="PANTHER" id="PTHR22930:SF267">
    <property type="entry name" value="NUCLEASE HARBI1-RELATED"/>
    <property type="match status" value="1"/>
</dbReference>
<dbReference type="GO" id="GO:0005634">
    <property type="term" value="C:nucleus"/>
    <property type="evidence" value="ECO:0007669"/>
    <property type="project" value="UniProtKB-SubCell"/>
</dbReference>
<evidence type="ECO:0000256" key="6">
    <source>
        <dbReference type="ARBA" id="ARBA00022490"/>
    </source>
</evidence>
<evidence type="ECO:0000256" key="3">
    <source>
        <dbReference type="ARBA" id="ARBA00004496"/>
    </source>
</evidence>
<dbReference type="GO" id="GO:0004518">
    <property type="term" value="F:nuclease activity"/>
    <property type="evidence" value="ECO:0007669"/>
    <property type="project" value="UniProtKB-KW"/>
</dbReference>
<accession>A0A8D0DCK5</accession>
<reference evidence="14" key="1">
    <citation type="submission" date="2025-08" db="UniProtKB">
        <authorList>
            <consortium name="Ensembl"/>
        </authorList>
    </citation>
    <scope>IDENTIFICATION</scope>
</reference>
<proteinExistence type="inferred from homology"/>
<reference evidence="14" key="2">
    <citation type="submission" date="2025-09" db="UniProtKB">
        <authorList>
            <consortium name="Ensembl"/>
        </authorList>
    </citation>
    <scope>IDENTIFICATION</scope>
</reference>
<evidence type="ECO:0000256" key="5">
    <source>
        <dbReference type="ARBA" id="ARBA00015519"/>
    </source>
</evidence>
<comment type="function">
    <text evidence="12">Transposase-derived protein that may have nuclease activity. Does not have transposase activity.</text>
</comment>
<comment type="cofactor">
    <cofactor evidence="1">
        <name>a divalent metal cation</name>
        <dbReference type="ChEBI" id="CHEBI:60240"/>
    </cofactor>
</comment>
<dbReference type="Pfam" id="PF13359">
    <property type="entry name" value="DDE_Tnp_4"/>
    <property type="match status" value="1"/>
</dbReference>
<evidence type="ECO:0000256" key="4">
    <source>
        <dbReference type="ARBA" id="ARBA00006958"/>
    </source>
</evidence>
<dbReference type="GO" id="GO:0016787">
    <property type="term" value="F:hydrolase activity"/>
    <property type="evidence" value="ECO:0007669"/>
    <property type="project" value="UniProtKB-KW"/>
</dbReference>
<sequence length="329" mass="37700">MASPFLPNPVDISAQIVRRALRRERVFRDRQNPLDFPDTYLYERYRYSTEGITYLCELLEPHITNVTRRSHALTVPQTVCIALRFFASGTYLYAVGDAENLGKNTVCRTIRKVDLALQAYINSLIVFPGHLSTMSIKEGFYKIAGFPRVIGAMDCTHVAISTALGEHEADYVNRKFHLQMTCDHECMITSLDSKWPGSVHDSQIFYESMLCQRFEVGLFDGLLVGDRGYAYQRFLLTPYPDPQTGPQNRFNVALSKVKAHFNCLRRLRVSPERASQIVATCAILHNIATIRKERDSFSDHPAVVLPYCYQPGLKYNRCILLFIMFMFKL</sequence>
<dbReference type="GO" id="GO:0005737">
    <property type="term" value="C:cytoplasm"/>
    <property type="evidence" value="ECO:0007669"/>
    <property type="project" value="UniProtKB-SubCell"/>
</dbReference>
<keyword evidence="6" id="KW-0963">Cytoplasm</keyword>
<dbReference type="InterPro" id="IPR045249">
    <property type="entry name" value="HARBI1-like"/>
</dbReference>
<feature type="domain" description="DDE Tnp4" evidence="13">
    <location>
        <begin position="153"/>
        <end position="286"/>
    </location>
</feature>
<keyword evidence="10" id="KW-0539">Nucleus</keyword>
<evidence type="ECO:0000256" key="1">
    <source>
        <dbReference type="ARBA" id="ARBA00001968"/>
    </source>
</evidence>
<protein>
    <recommendedName>
        <fullName evidence="5">Putative nuclease HARBI1</fullName>
    </recommendedName>
    <alternativeName>
        <fullName evidence="11">Harbinger transposase-derived nuclease</fullName>
    </alternativeName>
</protein>
<dbReference type="Proteomes" id="UP000694568">
    <property type="component" value="Unplaced"/>
</dbReference>
<evidence type="ECO:0000256" key="11">
    <source>
        <dbReference type="ARBA" id="ARBA00030126"/>
    </source>
</evidence>